<keyword evidence="6 10" id="KW-0408">Iron</keyword>
<dbReference type="EMBL" id="LSSL01002367">
    <property type="protein sequence ID" value="OLY81535.1"/>
    <property type="molecule type" value="Genomic_DNA"/>
</dbReference>
<dbReference type="GO" id="GO:0004408">
    <property type="term" value="F:holocytochrome-c synthase activity"/>
    <property type="evidence" value="ECO:0007669"/>
    <property type="project" value="UniProtKB-EC"/>
</dbReference>
<keyword evidence="5 10" id="KW-0999">Mitochondrion inner membrane</keyword>
<feature type="compositionally biased region" description="Polar residues" evidence="11">
    <location>
        <begin position="56"/>
        <end position="71"/>
    </location>
</feature>
<comment type="caution">
    <text evidence="12">The sequence shown here is derived from an EMBL/GenBank/DDBJ whole genome shotgun (WGS) entry which is preliminary data.</text>
</comment>
<comment type="catalytic activity">
    <reaction evidence="10">
        <text>holo-[cytochrome c] = apo-[cytochrome c] + heme b</text>
        <dbReference type="Rhea" id="RHEA:22648"/>
        <dbReference type="Rhea" id="RHEA-COMP:10725"/>
        <dbReference type="Rhea" id="RHEA-COMP:10726"/>
        <dbReference type="ChEBI" id="CHEBI:29950"/>
        <dbReference type="ChEBI" id="CHEBI:60344"/>
        <dbReference type="ChEBI" id="CHEBI:83739"/>
        <dbReference type="EC" id="4.4.1.17"/>
    </reaction>
</comment>
<dbReference type="Proteomes" id="UP000187455">
    <property type="component" value="Unassembled WGS sequence"/>
</dbReference>
<sequence>MSDSSQTNGSSQKDSIAVNALNNINIPDLASNEDKIKLDPSNKMPLTPEQDKLYASQKTDLSSARNYSTIPRASIPSKEASACPVKSHSETPASSIKDLSESTDKTPDSNENDQVWVYPSEQMFYNALKRKNYKVEESDMKSIVPIHNAVNEMCWKKILEWESIHKK</sequence>
<protein>
    <recommendedName>
        <fullName evidence="10">Holocytochrome c-type synthase</fullName>
        <ecNumber evidence="10">4.4.1.17</ecNumber>
    </recommendedName>
</protein>
<feature type="region of interest" description="Disordered" evidence="11">
    <location>
        <begin position="24"/>
        <end position="114"/>
    </location>
</feature>
<evidence type="ECO:0000256" key="10">
    <source>
        <dbReference type="RuleBase" id="RU363130"/>
    </source>
</evidence>
<keyword evidence="13" id="KW-1185">Reference proteome</keyword>
<dbReference type="GO" id="GO:0005743">
    <property type="term" value="C:mitochondrial inner membrane"/>
    <property type="evidence" value="ECO:0007669"/>
    <property type="project" value="UniProtKB-SubCell"/>
</dbReference>
<evidence type="ECO:0000256" key="5">
    <source>
        <dbReference type="ARBA" id="ARBA00022792"/>
    </source>
</evidence>
<proteinExistence type="inferred from homology"/>
<evidence type="ECO:0000256" key="1">
    <source>
        <dbReference type="ARBA" id="ARBA00004273"/>
    </source>
</evidence>
<organism evidence="12 13">
    <name type="scientific">Smittium mucronatum</name>
    <dbReference type="NCBI Taxonomy" id="133383"/>
    <lineage>
        <taxon>Eukaryota</taxon>
        <taxon>Fungi</taxon>
        <taxon>Fungi incertae sedis</taxon>
        <taxon>Zoopagomycota</taxon>
        <taxon>Kickxellomycotina</taxon>
        <taxon>Harpellomycetes</taxon>
        <taxon>Harpellales</taxon>
        <taxon>Legeriomycetaceae</taxon>
        <taxon>Smittium</taxon>
    </lineage>
</organism>
<dbReference type="GO" id="GO:0046872">
    <property type="term" value="F:metal ion binding"/>
    <property type="evidence" value="ECO:0007669"/>
    <property type="project" value="UniProtKB-KW"/>
</dbReference>
<evidence type="ECO:0000256" key="8">
    <source>
        <dbReference type="ARBA" id="ARBA00023136"/>
    </source>
</evidence>
<comment type="similarity">
    <text evidence="2 10">Belongs to the cytochrome c-type heme lyase family.</text>
</comment>
<dbReference type="OrthoDB" id="4243at2759"/>
<evidence type="ECO:0000256" key="6">
    <source>
        <dbReference type="ARBA" id="ARBA00023004"/>
    </source>
</evidence>
<evidence type="ECO:0000256" key="9">
    <source>
        <dbReference type="ARBA" id="ARBA00023239"/>
    </source>
</evidence>
<evidence type="ECO:0000313" key="12">
    <source>
        <dbReference type="EMBL" id="OLY81535.1"/>
    </source>
</evidence>
<dbReference type="AlphaFoldDB" id="A0A1R0GXG3"/>
<keyword evidence="4 10" id="KW-0479">Metal-binding</keyword>
<evidence type="ECO:0000256" key="3">
    <source>
        <dbReference type="ARBA" id="ARBA00022617"/>
    </source>
</evidence>
<dbReference type="PROSITE" id="PS00821">
    <property type="entry name" value="CYTO_HEME_LYASE_1"/>
    <property type="match status" value="1"/>
</dbReference>
<gene>
    <name evidence="12" type="ORF">AYI68_g4356</name>
</gene>
<keyword evidence="8 10" id="KW-0472">Membrane</keyword>
<evidence type="ECO:0000256" key="2">
    <source>
        <dbReference type="ARBA" id="ARBA00007255"/>
    </source>
</evidence>
<feature type="compositionally biased region" description="Basic and acidic residues" evidence="11">
    <location>
        <begin position="98"/>
        <end position="108"/>
    </location>
</feature>
<dbReference type="PANTHER" id="PTHR12743">
    <property type="entry name" value="CYTOCHROME C1 HEME LYASE"/>
    <property type="match status" value="1"/>
</dbReference>
<evidence type="ECO:0000256" key="4">
    <source>
        <dbReference type="ARBA" id="ARBA00022723"/>
    </source>
</evidence>
<evidence type="ECO:0000313" key="13">
    <source>
        <dbReference type="Proteomes" id="UP000187455"/>
    </source>
</evidence>
<dbReference type="STRING" id="133383.A0A1R0GXG3"/>
<keyword evidence="9 10" id="KW-0456">Lyase</keyword>
<keyword evidence="7 10" id="KW-0496">Mitochondrion</keyword>
<keyword evidence="3 10" id="KW-0349">Heme</keyword>
<reference evidence="12 13" key="1">
    <citation type="journal article" date="2016" name="Mol. Biol. Evol.">
        <title>Genome-Wide Survey of Gut Fungi (Harpellales) Reveals the First Horizontally Transferred Ubiquitin Gene from a Mosquito Host.</title>
        <authorList>
            <person name="Wang Y."/>
            <person name="White M.M."/>
            <person name="Kvist S."/>
            <person name="Moncalvo J.M."/>
        </authorList>
    </citation>
    <scope>NUCLEOTIDE SEQUENCE [LARGE SCALE GENOMIC DNA]</scope>
    <source>
        <strain evidence="12 13">ALG-7-W6</strain>
    </source>
</reference>
<accession>A0A1R0GXG3</accession>
<comment type="subcellular location">
    <subcellularLocation>
        <location evidence="1 10">Mitochondrion inner membrane</location>
    </subcellularLocation>
</comment>
<dbReference type="EC" id="4.4.1.17" evidence="10"/>
<dbReference type="Pfam" id="PF01265">
    <property type="entry name" value="Cyto_heme_lyase"/>
    <property type="match status" value="1"/>
</dbReference>
<name>A0A1R0GXG3_9FUNG</name>
<comment type="function">
    <text evidence="10">Lyase that catalyzes the covalent linking of the heme group to the cytochrome C apoprotein to produce the mature functional cytochrome.</text>
</comment>
<evidence type="ECO:0000256" key="11">
    <source>
        <dbReference type="SAM" id="MobiDB-lite"/>
    </source>
</evidence>
<evidence type="ECO:0000256" key="7">
    <source>
        <dbReference type="ARBA" id="ARBA00023128"/>
    </source>
</evidence>
<dbReference type="InterPro" id="IPR000511">
    <property type="entry name" value="Holocyt_c/c1_synthase"/>
</dbReference>